<comment type="similarity">
    <text evidence="3">Belongs to the glycosyl hydrolase 5 (cellulase A) family.</text>
</comment>
<reference evidence="6 7" key="1">
    <citation type="submission" date="2018-10" db="EMBL/GenBank/DDBJ databases">
        <title>Genomic Encyclopedia of Archaeal and Bacterial Type Strains, Phase II (KMG-II): from individual species to whole genera.</title>
        <authorList>
            <person name="Goeker M."/>
        </authorList>
    </citation>
    <scope>NUCLEOTIDE SEQUENCE [LARGE SCALE GENOMIC DNA]</scope>
    <source>
        <strain evidence="6 7">DSM 18602</strain>
    </source>
</reference>
<dbReference type="GO" id="GO:0005576">
    <property type="term" value="C:extracellular region"/>
    <property type="evidence" value="ECO:0007669"/>
    <property type="project" value="TreeGrafter"/>
</dbReference>
<accession>A0A495J5Y2</accession>
<comment type="caution">
    <text evidence="6">The sequence shown here is derived from an EMBL/GenBank/DDBJ whole genome shotgun (WGS) entry which is preliminary data.</text>
</comment>
<proteinExistence type="inferred from homology"/>
<dbReference type="AlphaFoldDB" id="A0A495J5Y2"/>
<dbReference type="Proteomes" id="UP000268007">
    <property type="component" value="Unassembled WGS sequence"/>
</dbReference>
<gene>
    <name evidence="6" type="ORF">BDD43_4250</name>
</gene>
<dbReference type="PROSITE" id="PS00659">
    <property type="entry name" value="GLYCOSYL_HYDROL_F5"/>
    <property type="match status" value="1"/>
</dbReference>
<dbReference type="OrthoDB" id="9800955at2"/>
<dbReference type="RefSeq" id="WP_121199461.1">
    <property type="nucleotide sequence ID" value="NZ_RBKU01000001.1"/>
</dbReference>
<protein>
    <submittedName>
        <fullName evidence="6">Cellulase (Glycosyl hydrolase family 5)</fullName>
    </submittedName>
</protein>
<evidence type="ECO:0000256" key="2">
    <source>
        <dbReference type="ARBA" id="ARBA00023295"/>
    </source>
</evidence>
<feature type="domain" description="Glycoside hydrolase family 5" evidence="5">
    <location>
        <begin position="91"/>
        <end position="332"/>
    </location>
</feature>
<dbReference type="GO" id="GO:0008422">
    <property type="term" value="F:beta-glucosidase activity"/>
    <property type="evidence" value="ECO:0007669"/>
    <property type="project" value="TreeGrafter"/>
</dbReference>
<dbReference type="EMBL" id="RBKU01000001">
    <property type="protein sequence ID" value="RKR84032.1"/>
    <property type="molecule type" value="Genomic_DNA"/>
</dbReference>
<dbReference type="InterPro" id="IPR017853">
    <property type="entry name" value="GH"/>
</dbReference>
<sequence>MKKLLPYYLLLLTFLTQAYAVPPKFITVQGKDVIGVDGKPFLIKGSNLGNWLVPEGYMFKLKNTNSPRLINEMINEVIGPEETAKFWSDFLDTYITQSDIHYLKSIGANSVRVPFNYRLFTGEDYLSANDATRGFTMLDRVVKWCKAEGLYVILDMHCAPGGQTGDNIDDSFGYPFLYGSAANRKLTIDIWHKIANRYKNETAVLGYDLLNEPVAHYFDATKFNPLIEPLYRDISKSIRKVDKNHILFLGGAQWDTNFAIFNQPFDSKIIYTFHKYGDKPDLGSIARFIAFRDKYNVPIYAGETGENTDEWISKFRTLLESNHIGWHFWPYKKMDSSKNILSIIPPAKYDSLVNYAEAPRGSFKEIRKLPLQREMLKQVLTELLDNCKFTKCKPNDGYIKALGLQPVNAIVATTTPLPK</sequence>
<feature type="chain" id="PRO_5019756667" evidence="4">
    <location>
        <begin position="21"/>
        <end position="419"/>
    </location>
</feature>
<dbReference type="InterPro" id="IPR050386">
    <property type="entry name" value="Glycosyl_hydrolase_5"/>
</dbReference>
<organism evidence="6 7">
    <name type="scientific">Mucilaginibacter gracilis</name>
    <dbReference type="NCBI Taxonomy" id="423350"/>
    <lineage>
        <taxon>Bacteria</taxon>
        <taxon>Pseudomonadati</taxon>
        <taxon>Bacteroidota</taxon>
        <taxon>Sphingobacteriia</taxon>
        <taxon>Sphingobacteriales</taxon>
        <taxon>Sphingobacteriaceae</taxon>
        <taxon>Mucilaginibacter</taxon>
    </lineage>
</organism>
<evidence type="ECO:0000256" key="4">
    <source>
        <dbReference type="SAM" id="SignalP"/>
    </source>
</evidence>
<keyword evidence="7" id="KW-1185">Reference proteome</keyword>
<evidence type="ECO:0000256" key="1">
    <source>
        <dbReference type="ARBA" id="ARBA00022801"/>
    </source>
</evidence>
<dbReference type="GO" id="GO:0009251">
    <property type="term" value="P:glucan catabolic process"/>
    <property type="evidence" value="ECO:0007669"/>
    <property type="project" value="TreeGrafter"/>
</dbReference>
<evidence type="ECO:0000313" key="6">
    <source>
        <dbReference type="EMBL" id="RKR84032.1"/>
    </source>
</evidence>
<dbReference type="InterPro" id="IPR001547">
    <property type="entry name" value="Glyco_hydro_5"/>
</dbReference>
<dbReference type="GO" id="GO:0009986">
    <property type="term" value="C:cell surface"/>
    <property type="evidence" value="ECO:0007669"/>
    <property type="project" value="TreeGrafter"/>
</dbReference>
<dbReference type="PANTHER" id="PTHR31297">
    <property type="entry name" value="GLUCAN ENDO-1,6-BETA-GLUCOSIDASE B"/>
    <property type="match status" value="1"/>
</dbReference>
<evidence type="ECO:0000259" key="5">
    <source>
        <dbReference type="Pfam" id="PF00150"/>
    </source>
</evidence>
<evidence type="ECO:0000313" key="7">
    <source>
        <dbReference type="Proteomes" id="UP000268007"/>
    </source>
</evidence>
<feature type="signal peptide" evidence="4">
    <location>
        <begin position="1"/>
        <end position="20"/>
    </location>
</feature>
<keyword evidence="1 3" id="KW-0378">Hydrolase</keyword>
<dbReference type="Gene3D" id="3.20.20.80">
    <property type="entry name" value="Glycosidases"/>
    <property type="match status" value="1"/>
</dbReference>
<evidence type="ECO:0000256" key="3">
    <source>
        <dbReference type="RuleBase" id="RU361153"/>
    </source>
</evidence>
<dbReference type="PANTHER" id="PTHR31297:SF13">
    <property type="entry name" value="PUTATIVE-RELATED"/>
    <property type="match status" value="1"/>
</dbReference>
<keyword evidence="2 3" id="KW-0326">Glycosidase</keyword>
<dbReference type="InterPro" id="IPR018087">
    <property type="entry name" value="Glyco_hydro_5_CS"/>
</dbReference>
<dbReference type="Pfam" id="PF00150">
    <property type="entry name" value="Cellulase"/>
    <property type="match status" value="1"/>
</dbReference>
<dbReference type="SUPFAM" id="SSF51445">
    <property type="entry name" value="(Trans)glycosidases"/>
    <property type="match status" value="1"/>
</dbReference>
<name>A0A495J5Y2_9SPHI</name>
<keyword evidence="4" id="KW-0732">Signal</keyword>